<dbReference type="EC" id="2.5.1.75" evidence="10"/>
<dbReference type="InterPro" id="IPR018022">
    <property type="entry name" value="IPT"/>
</dbReference>
<evidence type="ECO:0000256" key="8">
    <source>
        <dbReference type="ARBA" id="ARBA00022842"/>
    </source>
</evidence>
<keyword evidence="15" id="KW-1185">Reference proteome</keyword>
<evidence type="ECO:0000256" key="1">
    <source>
        <dbReference type="ARBA" id="ARBA00001946"/>
    </source>
</evidence>
<evidence type="ECO:0000256" key="10">
    <source>
        <dbReference type="HAMAP-Rule" id="MF_00185"/>
    </source>
</evidence>
<dbReference type="GO" id="GO:0052381">
    <property type="term" value="F:tRNA dimethylallyltransferase activity"/>
    <property type="evidence" value="ECO:0007669"/>
    <property type="project" value="UniProtKB-UniRule"/>
</dbReference>
<gene>
    <name evidence="10 14" type="primary">miaA</name>
    <name evidence="14" type="ORF">ICT70_00705</name>
</gene>
<dbReference type="InterPro" id="IPR027417">
    <property type="entry name" value="P-loop_NTPase"/>
</dbReference>
<comment type="similarity">
    <text evidence="3 10 13">Belongs to the IPP transferase family.</text>
</comment>
<dbReference type="InterPro" id="IPR039657">
    <property type="entry name" value="Dimethylallyltransferase"/>
</dbReference>
<keyword evidence="7 10" id="KW-0067">ATP-binding</keyword>
<evidence type="ECO:0000256" key="7">
    <source>
        <dbReference type="ARBA" id="ARBA00022840"/>
    </source>
</evidence>
<feature type="site" description="Interaction with substrate tRNA" evidence="10">
    <location>
        <position position="107"/>
    </location>
</feature>
<evidence type="ECO:0000256" key="11">
    <source>
        <dbReference type="RuleBase" id="RU003783"/>
    </source>
</evidence>
<dbReference type="EMBL" id="JACWUN010000001">
    <property type="protein sequence ID" value="MBD1399186.1"/>
    <property type="molecule type" value="Genomic_DNA"/>
</dbReference>
<accession>A0A8J6QVR7</accession>
<feature type="site" description="Interaction with substrate tRNA" evidence="10">
    <location>
        <position position="129"/>
    </location>
</feature>
<name>A0A8J6QVR7_9BACT</name>
<keyword evidence="5 10" id="KW-0819">tRNA processing</keyword>
<dbReference type="FunFam" id="1.10.20.140:FF:000001">
    <property type="entry name" value="tRNA dimethylallyltransferase"/>
    <property type="match status" value="1"/>
</dbReference>
<keyword evidence="6 10" id="KW-0547">Nucleotide-binding</keyword>
<proteinExistence type="inferred from homology"/>
<comment type="cofactor">
    <cofactor evidence="1 10">
        <name>Mg(2+)</name>
        <dbReference type="ChEBI" id="CHEBI:18420"/>
    </cofactor>
</comment>
<dbReference type="Proteomes" id="UP000632828">
    <property type="component" value="Unassembled WGS sequence"/>
</dbReference>
<evidence type="ECO:0000256" key="6">
    <source>
        <dbReference type="ARBA" id="ARBA00022741"/>
    </source>
</evidence>
<dbReference type="GO" id="GO:0005524">
    <property type="term" value="F:ATP binding"/>
    <property type="evidence" value="ECO:0007669"/>
    <property type="project" value="UniProtKB-UniRule"/>
</dbReference>
<reference evidence="14" key="1">
    <citation type="submission" date="2020-09" db="EMBL/GenBank/DDBJ databases">
        <title>Pelobacter alkaliphilus sp. nov., a novel anaerobic arsenate-reducing bacterium from terrestrial mud volcano.</title>
        <authorList>
            <person name="Khomyakova M.A."/>
            <person name="Merkel A.Y."/>
            <person name="Slobodkin A.I."/>
        </authorList>
    </citation>
    <scope>NUCLEOTIDE SEQUENCE</scope>
    <source>
        <strain evidence="14">M08fum</strain>
    </source>
</reference>
<feature type="binding site" evidence="10">
    <location>
        <begin position="16"/>
        <end position="23"/>
    </location>
    <ligand>
        <name>ATP</name>
        <dbReference type="ChEBI" id="CHEBI:30616"/>
    </ligand>
</feature>
<organism evidence="14 15">
    <name type="scientific">Pelovirga terrestris</name>
    <dbReference type="NCBI Taxonomy" id="2771352"/>
    <lineage>
        <taxon>Bacteria</taxon>
        <taxon>Pseudomonadati</taxon>
        <taxon>Thermodesulfobacteriota</taxon>
        <taxon>Desulfuromonadia</taxon>
        <taxon>Geobacterales</taxon>
        <taxon>Geobacteraceae</taxon>
        <taxon>Pelovirga</taxon>
    </lineage>
</organism>
<comment type="caution">
    <text evidence="14">The sequence shown here is derived from an EMBL/GenBank/DDBJ whole genome shotgun (WGS) entry which is preliminary data.</text>
</comment>
<evidence type="ECO:0000256" key="4">
    <source>
        <dbReference type="ARBA" id="ARBA00022679"/>
    </source>
</evidence>
<keyword evidence="4 10" id="KW-0808">Transferase</keyword>
<dbReference type="PANTHER" id="PTHR11088">
    <property type="entry name" value="TRNA DIMETHYLALLYLTRANSFERASE"/>
    <property type="match status" value="1"/>
</dbReference>
<dbReference type="Gene3D" id="1.10.20.140">
    <property type="match status" value="1"/>
</dbReference>
<comment type="subunit">
    <text evidence="10">Monomer.</text>
</comment>
<dbReference type="HAMAP" id="MF_00185">
    <property type="entry name" value="IPP_trans"/>
    <property type="match status" value="1"/>
</dbReference>
<dbReference type="GO" id="GO:0006400">
    <property type="term" value="P:tRNA modification"/>
    <property type="evidence" value="ECO:0007669"/>
    <property type="project" value="TreeGrafter"/>
</dbReference>
<evidence type="ECO:0000256" key="5">
    <source>
        <dbReference type="ARBA" id="ARBA00022694"/>
    </source>
</evidence>
<evidence type="ECO:0000256" key="9">
    <source>
        <dbReference type="ARBA" id="ARBA00049563"/>
    </source>
</evidence>
<dbReference type="NCBIfam" id="TIGR00174">
    <property type="entry name" value="miaA"/>
    <property type="match status" value="1"/>
</dbReference>
<dbReference type="Gene3D" id="3.40.50.300">
    <property type="entry name" value="P-loop containing nucleotide triphosphate hydrolases"/>
    <property type="match status" value="1"/>
</dbReference>
<evidence type="ECO:0000313" key="15">
    <source>
        <dbReference type="Proteomes" id="UP000632828"/>
    </source>
</evidence>
<dbReference type="SUPFAM" id="SSF52540">
    <property type="entry name" value="P-loop containing nucleoside triphosphate hydrolases"/>
    <property type="match status" value="1"/>
</dbReference>
<comment type="caution">
    <text evidence="10">Lacks conserved residue(s) required for the propagation of feature annotation.</text>
</comment>
<evidence type="ECO:0000256" key="3">
    <source>
        <dbReference type="ARBA" id="ARBA00005842"/>
    </source>
</evidence>
<evidence type="ECO:0000313" key="14">
    <source>
        <dbReference type="EMBL" id="MBD1399186.1"/>
    </source>
</evidence>
<comment type="catalytic activity">
    <reaction evidence="9 10 11">
        <text>adenosine(37) in tRNA + dimethylallyl diphosphate = N(6)-dimethylallyladenosine(37) in tRNA + diphosphate</text>
        <dbReference type="Rhea" id="RHEA:26482"/>
        <dbReference type="Rhea" id="RHEA-COMP:10162"/>
        <dbReference type="Rhea" id="RHEA-COMP:10375"/>
        <dbReference type="ChEBI" id="CHEBI:33019"/>
        <dbReference type="ChEBI" id="CHEBI:57623"/>
        <dbReference type="ChEBI" id="CHEBI:74411"/>
        <dbReference type="ChEBI" id="CHEBI:74415"/>
        <dbReference type="EC" id="2.5.1.75"/>
    </reaction>
</comment>
<protein>
    <recommendedName>
        <fullName evidence="10">tRNA dimethylallyltransferase</fullName>
        <ecNumber evidence="10">2.5.1.75</ecNumber>
    </recommendedName>
    <alternativeName>
        <fullName evidence="10">Dimethylallyl diphosphate:tRNA dimethylallyltransferase</fullName>
        <shortName evidence="10">DMAPP:tRNA dimethylallyltransferase</shortName>
        <shortName evidence="10">DMATase</shortName>
    </alternativeName>
    <alternativeName>
        <fullName evidence="10">Isopentenyl-diphosphate:tRNA isopentenyltransferase</fullName>
        <shortName evidence="10">IPP transferase</shortName>
        <shortName evidence="10">IPPT</shortName>
        <shortName evidence="10">IPTase</shortName>
    </alternativeName>
</protein>
<dbReference type="RefSeq" id="WP_191153461.1">
    <property type="nucleotide sequence ID" value="NZ_JACWUN010000001.1"/>
</dbReference>
<keyword evidence="8 10" id="KW-0460">Magnesium</keyword>
<feature type="binding site" evidence="10">
    <location>
        <begin position="18"/>
        <end position="23"/>
    </location>
    <ligand>
        <name>substrate</name>
    </ligand>
</feature>
<dbReference type="Pfam" id="PF01715">
    <property type="entry name" value="IPPT"/>
    <property type="match status" value="1"/>
</dbReference>
<evidence type="ECO:0000256" key="12">
    <source>
        <dbReference type="RuleBase" id="RU003784"/>
    </source>
</evidence>
<comment type="function">
    <text evidence="2 10 12">Catalyzes the transfer of a dimethylallyl group onto the adenine at position 37 in tRNAs that read codons beginning with uridine, leading to the formation of N6-(dimethylallyl)adenosine (i(6)A).</text>
</comment>
<evidence type="ECO:0000256" key="13">
    <source>
        <dbReference type="RuleBase" id="RU003785"/>
    </source>
</evidence>
<sequence>MSTNRLDKIPVLVICGPTGSGKSAMALELAQHVPLEIVSADSRQVYRMMDIGTAKASKAEQEQVPHHMIDLIDPDQEFSVAAYVDLARPLIEQIHQRGHLPCVVGGTGLYIKALLGGLAQLPSGDPQLRQRLHRREKEQGSGTLHRELEQLDPESAAVIHPNNLIRTVRALEVCLLSGQKFSTIKADHNFVEKAYQVVTLAPDYPRQRLYQRIDNRTRQMLEAGLVDEVKMLFERYGRDLKALQTLGYREVLHFLSSHCHAVQLCAEIQLRTRQYAKKQLTWFRKEPDIFWVDSTNRSDRVRKYIDHLICH</sequence>
<dbReference type="PANTHER" id="PTHR11088:SF60">
    <property type="entry name" value="TRNA DIMETHYLALLYLTRANSFERASE"/>
    <property type="match status" value="1"/>
</dbReference>
<feature type="region of interest" description="Interaction with substrate tRNA" evidence="10">
    <location>
        <begin position="41"/>
        <end position="44"/>
    </location>
</feature>
<dbReference type="AlphaFoldDB" id="A0A8J6QVR7"/>
<evidence type="ECO:0000256" key="2">
    <source>
        <dbReference type="ARBA" id="ARBA00003213"/>
    </source>
</evidence>